<protein>
    <recommendedName>
        <fullName evidence="4">Extracellular solute-binding protein</fullName>
    </recommendedName>
</protein>
<evidence type="ECO:0000256" key="1">
    <source>
        <dbReference type="ARBA" id="ARBA00022729"/>
    </source>
</evidence>
<dbReference type="AlphaFoldDB" id="A0A370KZ71"/>
<keyword evidence="1" id="KW-0732">Signal</keyword>
<evidence type="ECO:0000313" key="3">
    <source>
        <dbReference type="Proteomes" id="UP000255207"/>
    </source>
</evidence>
<sequence>MFDCNNGAASSAYQGSGRVSRRAVLAGGTASLLAAATASRVKAAAEELFSKPLSPLLAELYERAKPESQVTIWAAGTGNLFWLDGTFVKRFPAIKLNSLGARDVGTRIIAESRAGRNVADVWSHSLGGSLQVQERGIFDKVDWASLGVNPNDLLFDGKGAPQHNFVYTPIFLNSRLAETDRPRKWTDLTENPFWHNKMVSSTFHLPRVSAFLALEWGEERTIEWLRMMLEKQKTLITTGEGTDFLTSGERILAPGESTGTAFRFTRNGLEMGHQVMDIVPATQFVLCKPKAAPHPNAANLLLAWLLSPEGKELNETVAGWSDIRSNSASPLRREIAAAGSKILFEDTDTMQKRADYYKNFSDVVRGLR</sequence>
<dbReference type="SUPFAM" id="SSF53850">
    <property type="entry name" value="Periplasmic binding protein-like II"/>
    <property type="match status" value="1"/>
</dbReference>
<dbReference type="PANTHER" id="PTHR30006">
    <property type="entry name" value="THIAMINE-BINDING PERIPLASMIC PROTEIN-RELATED"/>
    <property type="match status" value="1"/>
</dbReference>
<dbReference type="PROSITE" id="PS51318">
    <property type="entry name" value="TAT"/>
    <property type="match status" value="1"/>
</dbReference>
<dbReference type="EMBL" id="QQTP01000025">
    <property type="protein sequence ID" value="RDJ19912.1"/>
    <property type="molecule type" value="Genomic_DNA"/>
</dbReference>
<dbReference type="Proteomes" id="UP000255207">
    <property type="component" value="Unassembled WGS sequence"/>
</dbReference>
<dbReference type="RefSeq" id="WP_114832458.1">
    <property type="nucleotide sequence ID" value="NZ_QQTO01000030.1"/>
</dbReference>
<gene>
    <name evidence="2" type="ORF">DWE98_27195</name>
</gene>
<proteinExistence type="predicted"/>
<dbReference type="InterPro" id="IPR006311">
    <property type="entry name" value="TAT_signal"/>
</dbReference>
<evidence type="ECO:0000313" key="2">
    <source>
        <dbReference type="EMBL" id="RDJ19912.1"/>
    </source>
</evidence>
<dbReference type="Gene3D" id="3.40.190.10">
    <property type="entry name" value="Periplasmic binding protein-like II"/>
    <property type="match status" value="2"/>
</dbReference>
<evidence type="ECO:0008006" key="4">
    <source>
        <dbReference type="Google" id="ProtNLM"/>
    </source>
</evidence>
<accession>A0A370KZ71</accession>
<reference evidence="3" key="1">
    <citation type="submission" date="2018-07" db="EMBL/GenBank/DDBJ databases">
        <authorList>
            <person name="Safronova V.I."/>
            <person name="Chirak E.R."/>
            <person name="Sazanova A.L."/>
        </authorList>
    </citation>
    <scope>NUCLEOTIDE SEQUENCE [LARGE SCALE GENOMIC DNA]</scope>
    <source>
        <strain evidence="3">RCAM04685</strain>
    </source>
</reference>
<name>A0A370KZ71_9HYPH</name>
<keyword evidence="3" id="KW-1185">Reference proteome</keyword>
<organism evidence="2 3">
    <name type="scientific">Bosea caraganae</name>
    <dbReference type="NCBI Taxonomy" id="2763117"/>
    <lineage>
        <taxon>Bacteria</taxon>
        <taxon>Pseudomonadati</taxon>
        <taxon>Pseudomonadota</taxon>
        <taxon>Alphaproteobacteria</taxon>
        <taxon>Hyphomicrobiales</taxon>
        <taxon>Boseaceae</taxon>
        <taxon>Bosea</taxon>
    </lineage>
</organism>
<comment type="caution">
    <text evidence="2">The sequence shown here is derived from an EMBL/GenBank/DDBJ whole genome shotgun (WGS) entry which is preliminary data.</text>
</comment>
<dbReference type="OrthoDB" id="9766989at2"/>